<dbReference type="EMBL" id="JARRAG010000002">
    <property type="protein sequence ID" value="MDG3004669.1"/>
    <property type="molecule type" value="Genomic_DNA"/>
</dbReference>
<accession>A0ABT6FB48</accession>
<reference evidence="1 2" key="1">
    <citation type="submission" date="2023-03" db="EMBL/GenBank/DDBJ databases">
        <title>Paludisphaera mucosa sp. nov. a novel planctomycete from northern fen.</title>
        <authorList>
            <person name="Ivanova A."/>
        </authorList>
    </citation>
    <scope>NUCLEOTIDE SEQUENCE [LARGE SCALE GENOMIC DNA]</scope>
    <source>
        <strain evidence="1 2">Pla2</strain>
    </source>
</reference>
<proteinExistence type="predicted"/>
<dbReference type="SUPFAM" id="SSF102198">
    <property type="entry name" value="Putative cyclase"/>
    <property type="match status" value="1"/>
</dbReference>
<dbReference type="InterPro" id="IPR037175">
    <property type="entry name" value="KFase_sf"/>
</dbReference>
<comment type="caution">
    <text evidence="1">The sequence shown here is derived from an EMBL/GenBank/DDBJ whole genome shotgun (WGS) entry which is preliminary data.</text>
</comment>
<dbReference type="Gene3D" id="3.50.30.50">
    <property type="entry name" value="Putative cyclase"/>
    <property type="match status" value="1"/>
</dbReference>
<dbReference type="PANTHER" id="PTHR31118:SF12">
    <property type="entry name" value="CYCLASE-LIKE PROTEIN 2"/>
    <property type="match status" value="1"/>
</dbReference>
<name>A0ABT6FB48_9BACT</name>
<dbReference type="EC" id="3.5.-.-" evidence="1"/>
<keyword evidence="2" id="KW-1185">Reference proteome</keyword>
<evidence type="ECO:0000313" key="2">
    <source>
        <dbReference type="Proteomes" id="UP001216907"/>
    </source>
</evidence>
<dbReference type="Proteomes" id="UP001216907">
    <property type="component" value="Unassembled WGS sequence"/>
</dbReference>
<sequence length="282" mass="30485">MRERRIRVGFLAAFGLLATAALALGRGGAKEEGAPLWEVLARLRQGRFVDLTHAFGPGAPHWGGAPDEAVETLYDFEPGGGSMGKGLLMHRYSLVGQWGTHVDPPAHFVKGLRTVDQIDVREMLLPLVVLDLHEAVAKDPDATPTLDDVRGWERRHGPIPAGSFVALRTDWSKRWPDPAAMRNLDAQGVSHTPGWGREVLRYLFEDCKAAAIGHETLDTDPGSAGSRGDYALEAYVLGRDKYQIEALANLDQVPESGAIVVAAFPKPRGGSGFPARVFAIAP</sequence>
<dbReference type="RefSeq" id="WP_277861023.1">
    <property type="nucleotide sequence ID" value="NZ_JARRAG010000002.1"/>
</dbReference>
<gene>
    <name evidence="1" type="ORF">PZE19_12850</name>
</gene>
<evidence type="ECO:0000313" key="1">
    <source>
        <dbReference type="EMBL" id="MDG3004669.1"/>
    </source>
</evidence>
<dbReference type="InterPro" id="IPR007325">
    <property type="entry name" value="KFase/CYL"/>
</dbReference>
<protein>
    <submittedName>
        <fullName evidence="1">Cyclase family protein</fullName>
        <ecNumber evidence="1">3.5.-.-</ecNumber>
    </submittedName>
</protein>
<dbReference type="Pfam" id="PF04199">
    <property type="entry name" value="Cyclase"/>
    <property type="match status" value="1"/>
</dbReference>
<organism evidence="1 2">
    <name type="scientific">Paludisphaera mucosa</name>
    <dbReference type="NCBI Taxonomy" id="3030827"/>
    <lineage>
        <taxon>Bacteria</taxon>
        <taxon>Pseudomonadati</taxon>
        <taxon>Planctomycetota</taxon>
        <taxon>Planctomycetia</taxon>
        <taxon>Isosphaerales</taxon>
        <taxon>Isosphaeraceae</taxon>
        <taxon>Paludisphaera</taxon>
    </lineage>
</organism>
<keyword evidence="1" id="KW-0378">Hydrolase</keyword>
<dbReference type="GO" id="GO:0016787">
    <property type="term" value="F:hydrolase activity"/>
    <property type="evidence" value="ECO:0007669"/>
    <property type="project" value="UniProtKB-KW"/>
</dbReference>
<dbReference type="PANTHER" id="PTHR31118">
    <property type="entry name" value="CYCLASE-LIKE PROTEIN 2"/>
    <property type="match status" value="1"/>
</dbReference>